<dbReference type="GeneID" id="54560437"/>
<dbReference type="InterPro" id="IPR001155">
    <property type="entry name" value="OxRdtase_FMN_N"/>
</dbReference>
<dbReference type="Pfam" id="PF00724">
    <property type="entry name" value="Oxidored_FMN"/>
    <property type="match status" value="1"/>
</dbReference>
<comment type="similarity">
    <text evidence="1">Belongs to the NADH:flavin oxidoreductase/NADH oxidase family.</text>
</comment>
<accession>A0A6A6CFK1</accession>
<dbReference type="InterPro" id="IPR051799">
    <property type="entry name" value="NADH_flavin_oxidoreductase"/>
</dbReference>
<evidence type="ECO:0000256" key="1">
    <source>
        <dbReference type="ARBA" id="ARBA00005979"/>
    </source>
</evidence>
<proteinExistence type="inferred from homology"/>
<keyword evidence="2" id="KW-0285">Flavoprotein</keyword>
<dbReference type="SUPFAM" id="SSF51395">
    <property type="entry name" value="FMN-linked oxidoreductases"/>
    <property type="match status" value="1"/>
</dbReference>
<keyword evidence="3" id="KW-0288">FMN</keyword>
<evidence type="ECO:0000259" key="5">
    <source>
        <dbReference type="Pfam" id="PF00724"/>
    </source>
</evidence>
<dbReference type="GO" id="GO:0016491">
    <property type="term" value="F:oxidoreductase activity"/>
    <property type="evidence" value="ECO:0007669"/>
    <property type="project" value="UniProtKB-KW"/>
</dbReference>
<evidence type="ECO:0000256" key="4">
    <source>
        <dbReference type="ARBA" id="ARBA00023002"/>
    </source>
</evidence>
<sequence>MSASPRYKSEDHDATTLASPLHFNFANVDAPNRFLKAAMTERSSTWDPVIPENRGVPGAAMFQLYKTWGEGRIGLILTGNVMLEYDQVATAGDLVAPRGAPFSGPRFEAFQKLAAAGKAQGSLMVAQLNHPGKQIDSRIQPYPVSASESPAHSTLLGFEAAKARSASTGDIARIVDGFAHSAEYLDKAGFDGVEFHAAHGYLIAQFLSADTNLRTDQYGQSLENRARLLVEVAQAIRKRTRPSFILGVKLNSVEFQHAGLRPEEAKRLCEILEESQFDFVELSGGTLEHFVHKRESTRKREGFFMEFADSIVPMLTKTKVYVTGGFKTIGGMAKAVERVDGVGLGRPLAQEPWLVKELLAGEINGAILQRQDESDYGLTNMVAGSQLRRLGAGQQPLDMSRQENEEAFGKAVGKWLEEAKSDAVNPVYGYPDITNVT</sequence>
<evidence type="ECO:0000256" key="2">
    <source>
        <dbReference type="ARBA" id="ARBA00022630"/>
    </source>
</evidence>
<dbReference type="Gene3D" id="3.20.20.70">
    <property type="entry name" value="Aldolase class I"/>
    <property type="match status" value="1"/>
</dbReference>
<dbReference type="PANTHER" id="PTHR43656:SF5">
    <property type="entry name" value="NADH:FLAVIN OXIDOREDUCTASE_NADH OXIDASE N-TERMINAL DOMAIN-CONTAINING PROTEIN"/>
    <property type="match status" value="1"/>
</dbReference>
<organism evidence="6 7">
    <name type="scientific">Zasmidium cellare ATCC 36951</name>
    <dbReference type="NCBI Taxonomy" id="1080233"/>
    <lineage>
        <taxon>Eukaryota</taxon>
        <taxon>Fungi</taxon>
        <taxon>Dikarya</taxon>
        <taxon>Ascomycota</taxon>
        <taxon>Pezizomycotina</taxon>
        <taxon>Dothideomycetes</taxon>
        <taxon>Dothideomycetidae</taxon>
        <taxon>Mycosphaerellales</taxon>
        <taxon>Mycosphaerellaceae</taxon>
        <taxon>Zasmidium</taxon>
    </lineage>
</organism>
<dbReference type="OrthoDB" id="1663137at2759"/>
<keyword evidence="7" id="KW-1185">Reference proteome</keyword>
<dbReference type="AlphaFoldDB" id="A0A6A6CFK1"/>
<protein>
    <recommendedName>
        <fullName evidence="5">NADH:flavin oxidoreductase/NADH oxidase N-terminal domain-containing protein</fullName>
    </recommendedName>
</protein>
<evidence type="ECO:0000256" key="3">
    <source>
        <dbReference type="ARBA" id="ARBA00022643"/>
    </source>
</evidence>
<feature type="domain" description="NADH:flavin oxidoreductase/NADH oxidase N-terminal" evidence="5">
    <location>
        <begin position="25"/>
        <end position="358"/>
    </location>
</feature>
<dbReference type="EMBL" id="ML993600">
    <property type="protein sequence ID" value="KAF2165423.1"/>
    <property type="molecule type" value="Genomic_DNA"/>
</dbReference>
<dbReference type="PANTHER" id="PTHR43656">
    <property type="entry name" value="BINDING OXIDOREDUCTASE, PUTATIVE (AFU_ORTHOLOGUE AFUA_2G08260)-RELATED"/>
    <property type="match status" value="1"/>
</dbReference>
<dbReference type="InterPro" id="IPR013785">
    <property type="entry name" value="Aldolase_TIM"/>
</dbReference>
<evidence type="ECO:0000313" key="7">
    <source>
        <dbReference type="Proteomes" id="UP000799537"/>
    </source>
</evidence>
<evidence type="ECO:0000313" key="6">
    <source>
        <dbReference type="EMBL" id="KAF2165423.1"/>
    </source>
</evidence>
<dbReference type="GO" id="GO:0010181">
    <property type="term" value="F:FMN binding"/>
    <property type="evidence" value="ECO:0007669"/>
    <property type="project" value="InterPro"/>
</dbReference>
<gene>
    <name evidence="6" type="ORF">M409DRAFT_24273</name>
</gene>
<dbReference type="Proteomes" id="UP000799537">
    <property type="component" value="Unassembled WGS sequence"/>
</dbReference>
<keyword evidence="4" id="KW-0560">Oxidoreductase</keyword>
<name>A0A6A6CFK1_ZASCE</name>
<dbReference type="RefSeq" id="XP_033666312.1">
    <property type="nucleotide sequence ID" value="XM_033807165.1"/>
</dbReference>
<reference evidence="6" key="1">
    <citation type="journal article" date="2020" name="Stud. Mycol.">
        <title>101 Dothideomycetes genomes: a test case for predicting lifestyles and emergence of pathogens.</title>
        <authorList>
            <person name="Haridas S."/>
            <person name="Albert R."/>
            <person name="Binder M."/>
            <person name="Bloem J."/>
            <person name="Labutti K."/>
            <person name="Salamov A."/>
            <person name="Andreopoulos B."/>
            <person name="Baker S."/>
            <person name="Barry K."/>
            <person name="Bills G."/>
            <person name="Bluhm B."/>
            <person name="Cannon C."/>
            <person name="Castanera R."/>
            <person name="Culley D."/>
            <person name="Daum C."/>
            <person name="Ezra D."/>
            <person name="Gonzalez J."/>
            <person name="Henrissat B."/>
            <person name="Kuo A."/>
            <person name="Liang C."/>
            <person name="Lipzen A."/>
            <person name="Lutzoni F."/>
            <person name="Magnuson J."/>
            <person name="Mondo S."/>
            <person name="Nolan M."/>
            <person name="Ohm R."/>
            <person name="Pangilinan J."/>
            <person name="Park H.-J."/>
            <person name="Ramirez L."/>
            <person name="Alfaro M."/>
            <person name="Sun H."/>
            <person name="Tritt A."/>
            <person name="Yoshinaga Y."/>
            <person name="Zwiers L.-H."/>
            <person name="Turgeon B."/>
            <person name="Goodwin S."/>
            <person name="Spatafora J."/>
            <person name="Crous P."/>
            <person name="Grigoriev I."/>
        </authorList>
    </citation>
    <scope>NUCLEOTIDE SEQUENCE</scope>
    <source>
        <strain evidence="6">ATCC 36951</strain>
    </source>
</reference>